<feature type="domain" description="Glycosyltransferase 2-like" evidence="2">
    <location>
        <begin position="9"/>
        <end position="132"/>
    </location>
</feature>
<keyword evidence="1" id="KW-0472">Membrane</keyword>
<dbReference type="KEGG" id="marq:MARGE09_P2256"/>
<evidence type="ECO:0000259" key="2">
    <source>
        <dbReference type="Pfam" id="PF00535"/>
    </source>
</evidence>
<evidence type="ECO:0000313" key="3">
    <source>
        <dbReference type="EMBL" id="BCD98055.1"/>
    </source>
</evidence>
<protein>
    <recommendedName>
        <fullName evidence="2">Glycosyltransferase 2-like domain-containing protein</fullName>
    </recommendedName>
</protein>
<dbReference type="AlphaFoldDB" id="A0AAN2BKK4"/>
<keyword evidence="1" id="KW-0812">Transmembrane</keyword>
<feature type="transmembrane region" description="Helical" evidence="1">
    <location>
        <begin position="242"/>
        <end position="270"/>
    </location>
</feature>
<name>A0AAN2BKK4_9GAMM</name>
<keyword evidence="1" id="KW-1133">Transmembrane helix</keyword>
<dbReference type="Proteomes" id="UP001320119">
    <property type="component" value="Chromosome"/>
</dbReference>
<proteinExistence type="predicted"/>
<feature type="transmembrane region" description="Helical" evidence="1">
    <location>
        <begin position="290"/>
        <end position="312"/>
    </location>
</feature>
<dbReference type="Gene3D" id="3.90.550.10">
    <property type="entry name" value="Spore Coat Polysaccharide Biosynthesis Protein SpsA, Chain A"/>
    <property type="match status" value="1"/>
</dbReference>
<dbReference type="InterPro" id="IPR029044">
    <property type="entry name" value="Nucleotide-diphossugar_trans"/>
</dbReference>
<gene>
    <name evidence="3" type="ORF">MARGE09_P2256</name>
</gene>
<dbReference type="PANTHER" id="PTHR43646">
    <property type="entry name" value="GLYCOSYLTRANSFERASE"/>
    <property type="match status" value="1"/>
</dbReference>
<organism evidence="3 4">
    <name type="scientific">Marinagarivorans cellulosilyticus</name>
    <dbReference type="NCBI Taxonomy" id="2721545"/>
    <lineage>
        <taxon>Bacteria</taxon>
        <taxon>Pseudomonadati</taxon>
        <taxon>Pseudomonadota</taxon>
        <taxon>Gammaproteobacteria</taxon>
        <taxon>Cellvibrionales</taxon>
        <taxon>Cellvibrionaceae</taxon>
        <taxon>Marinagarivorans</taxon>
    </lineage>
</organism>
<dbReference type="EMBL" id="AP023086">
    <property type="protein sequence ID" value="BCD98055.1"/>
    <property type="molecule type" value="Genomic_DNA"/>
</dbReference>
<reference evidence="3 4" key="1">
    <citation type="journal article" date="2022" name="IScience">
        <title>An ultrasensitive nanofiber-based assay for enzymatic hydrolysis and deep-sea microbial degradation of cellulose.</title>
        <authorList>
            <person name="Tsudome M."/>
            <person name="Tachioka M."/>
            <person name="Miyazaki M."/>
            <person name="Uchimura K."/>
            <person name="Tsuda M."/>
            <person name="Takaki Y."/>
            <person name="Deguchi S."/>
        </authorList>
    </citation>
    <scope>NUCLEOTIDE SEQUENCE [LARGE SCALE GENOMIC DNA]</scope>
    <source>
        <strain evidence="3 4">GE09</strain>
    </source>
</reference>
<accession>A0AAN2BKK4</accession>
<keyword evidence="4" id="KW-1185">Reference proteome</keyword>
<dbReference type="SUPFAM" id="SSF53448">
    <property type="entry name" value="Nucleotide-diphospho-sugar transferases"/>
    <property type="match status" value="1"/>
</dbReference>
<dbReference type="Pfam" id="PF00535">
    <property type="entry name" value="Glycos_transf_2"/>
    <property type="match status" value="1"/>
</dbReference>
<dbReference type="PANTHER" id="PTHR43646:SF6">
    <property type="entry name" value="PRE-MYCOFACTOCIN GLYCOSYLTRANSFERASE"/>
    <property type="match status" value="1"/>
</dbReference>
<evidence type="ECO:0000313" key="4">
    <source>
        <dbReference type="Proteomes" id="UP001320119"/>
    </source>
</evidence>
<dbReference type="RefSeq" id="WP_236982138.1">
    <property type="nucleotide sequence ID" value="NZ_AP023086.1"/>
</dbReference>
<evidence type="ECO:0000256" key="1">
    <source>
        <dbReference type="SAM" id="Phobius"/>
    </source>
</evidence>
<dbReference type="InterPro" id="IPR001173">
    <property type="entry name" value="Glyco_trans_2-like"/>
</dbReference>
<sequence>MNDICKVGVVVIGRNEGERLKVCLRSIPSGTPVVYVDSGSQDGSLEFAKGVGVTVISLDLTFKFTAARARNEGWRTLLAEYPSIEYIQFVDGDCELCQGWLTEAESFLGGNQRYAIACGRRRERYPEASPYNWICDVEWNTPVGDARSCGGDALIRVEAILLVGGYRDSLVAGEEPDMCLRLSDAGYSIRRMDLEMTLHDANIHRFGQWWMRAVRCGFAYANGAFLHGRGRHRHWVREMRRAAFWGGVLPLIVISLSCVFGWLGLLLLMLYVASFVKGGLNAPQSVDKPWLWSMFMLTSKFPEFIGVVSFYWGRLARVQSKIIEYK</sequence>